<keyword evidence="2" id="KW-1185">Reference proteome</keyword>
<evidence type="ECO:0000313" key="1">
    <source>
        <dbReference type="EMBL" id="KAJ1198038.1"/>
    </source>
</evidence>
<comment type="caution">
    <text evidence="1">The sequence shown here is derived from an EMBL/GenBank/DDBJ whole genome shotgun (WGS) entry which is preliminary data.</text>
</comment>
<proteinExistence type="predicted"/>
<dbReference type="EMBL" id="JANPWB010000003">
    <property type="protein sequence ID" value="KAJ1198038.1"/>
    <property type="molecule type" value="Genomic_DNA"/>
</dbReference>
<dbReference type="AlphaFoldDB" id="A0AAV7VCZ6"/>
<name>A0AAV7VCZ6_PLEWA</name>
<sequence length="88" mass="10053">MGKPRSARTPVVTMEMAGTPSRAQIRPHRRGRQMEATLHNHSLRRCYRPYWTPKPLLSVFIVQAVSSDPYEVERADTGGAGRYIEQED</sequence>
<gene>
    <name evidence="1" type="ORF">NDU88_001882</name>
</gene>
<dbReference type="Proteomes" id="UP001066276">
    <property type="component" value="Chromosome 2_1"/>
</dbReference>
<accession>A0AAV7VCZ6</accession>
<reference evidence="1" key="1">
    <citation type="journal article" date="2022" name="bioRxiv">
        <title>Sequencing and chromosome-scale assembly of the giantPleurodeles waltlgenome.</title>
        <authorList>
            <person name="Brown T."/>
            <person name="Elewa A."/>
            <person name="Iarovenko S."/>
            <person name="Subramanian E."/>
            <person name="Araus A.J."/>
            <person name="Petzold A."/>
            <person name="Susuki M."/>
            <person name="Suzuki K.-i.T."/>
            <person name="Hayashi T."/>
            <person name="Toyoda A."/>
            <person name="Oliveira C."/>
            <person name="Osipova E."/>
            <person name="Leigh N.D."/>
            <person name="Simon A."/>
            <person name="Yun M.H."/>
        </authorList>
    </citation>
    <scope>NUCLEOTIDE SEQUENCE</scope>
    <source>
        <strain evidence="1">20211129_DDA</strain>
        <tissue evidence="1">Liver</tissue>
    </source>
</reference>
<protein>
    <submittedName>
        <fullName evidence="1">Uncharacterized protein</fullName>
    </submittedName>
</protein>
<evidence type="ECO:0000313" key="2">
    <source>
        <dbReference type="Proteomes" id="UP001066276"/>
    </source>
</evidence>
<organism evidence="1 2">
    <name type="scientific">Pleurodeles waltl</name>
    <name type="common">Iberian ribbed newt</name>
    <dbReference type="NCBI Taxonomy" id="8319"/>
    <lineage>
        <taxon>Eukaryota</taxon>
        <taxon>Metazoa</taxon>
        <taxon>Chordata</taxon>
        <taxon>Craniata</taxon>
        <taxon>Vertebrata</taxon>
        <taxon>Euteleostomi</taxon>
        <taxon>Amphibia</taxon>
        <taxon>Batrachia</taxon>
        <taxon>Caudata</taxon>
        <taxon>Salamandroidea</taxon>
        <taxon>Salamandridae</taxon>
        <taxon>Pleurodelinae</taxon>
        <taxon>Pleurodeles</taxon>
    </lineage>
</organism>